<dbReference type="InParanoid" id="Q89TJ1"/>
<dbReference type="Proteomes" id="UP000002526">
    <property type="component" value="Chromosome"/>
</dbReference>
<evidence type="ECO:0000256" key="2">
    <source>
        <dbReference type="SAM" id="SignalP"/>
    </source>
</evidence>
<keyword evidence="2" id="KW-0732">Signal</keyword>
<dbReference type="HOGENOM" id="CLU_1792754_0_0_5"/>
<keyword evidence="4" id="KW-1185">Reference proteome</keyword>
<organism evidence="3 4">
    <name type="scientific">Bradyrhizobium diazoefficiens (strain JCM 10833 / BCRC 13528 / IAM 13628 / NBRC 14792 / USDA 110)</name>
    <dbReference type="NCBI Taxonomy" id="224911"/>
    <lineage>
        <taxon>Bacteria</taxon>
        <taxon>Pseudomonadati</taxon>
        <taxon>Pseudomonadota</taxon>
        <taxon>Alphaproteobacteria</taxon>
        <taxon>Hyphomicrobiales</taxon>
        <taxon>Nitrobacteraceae</taxon>
        <taxon>Bradyrhizobium</taxon>
    </lineage>
</organism>
<reference evidence="4" key="1">
    <citation type="journal article" date="2002" name="DNA Res.">
        <title>Complete genomic sequence of nitrogen-fixing symbiotic bacterium Bradyrhizobium japonicum USDA110.</title>
        <authorList>
            <person name="Kaneko T."/>
            <person name="Nakamura Y."/>
            <person name="Sato S."/>
            <person name="Minamisawa K."/>
            <person name="Uchiumi T."/>
            <person name="Sasamoto S."/>
            <person name="Watanabe A."/>
            <person name="Idesawa K."/>
            <person name="Iriguchi M."/>
            <person name="Kawashima K."/>
            <person name="Kohara M."/>
            <person name="Matsumoto M."/>
            <person name="Shimpo S."/>
            <person name="Tsuruoka H."/>
            <person name="Wada T."/>
            <person name="Yamada M."/>
            <person name="Tabata S."/>
        </authorList>
    </citation>
    <scope>NUCLEOTIDE SEQUENCE [LARGE SCALE GENOMIC DNA]</scope>
    <source>
        <strain evidence="4">JCM 10833 / BCRC 13528 / IAM 13628 / NBRC 14792 / USDA 110</strain>
    </source>
</reference>
<feature type="signal peptide" evidence="2">
    <location>
        <begin position="1"/>
        <end position="20"/>
    </location>
</feature>
<feature type="region of interest" description="Disordered" evidence="1">
    <location>
        <begin position="33"/>
        <end position="97"/>
    </location>
</feature>
<feature type="chain" id="PRO_5004302596" evidence="2">
    <location>
        <begin position="21"/>
        <end position="144"/>
    </location>
</feature>
<gene>
    <name evidence="3" type="ordered locus">bll1949</name>
</gene>
<evidence type="ECO:0000313" key="3">
    <source>
        <dbReference type="EMBL" id="BAC47214.1"/>
    </source>
</evidence>
<protein>
    <submittedName>
        <fullName evidence="3">Bll1949 protein</fullName>
    </submittedName>
</protein>
<dbReference type="EMBL" id="BA000040">
    <property type="protein sequence ID" value="BAC47214.1"/>
    <property type="molecule type" value="Genomic_DNA"/>
</dbReference>
<feature type="region of interest" description="Disordered" evidence="1">
    <location>
        <begin position="112"/>
        <end position="144"/>
    </location>
</feature>
<dbReference type="eggNOG" id="ENOG5031GTN">
    <property type="taxonomic scope" value="Bacteria"/>
</dbReference>
<dbReference type="AlphaFoldDB" id="Q89TJ1"/>
<sequence length="144" mass="15628">MPMVAMVVLLDLCFPSPHLAASMVIDRPEAIDGAPRRGRSVSGGWQPSDFLVSRGMTAQPAGEESRSAPLRHRRSRRQPSFGQINPSKRPFGALGPNRADIKENVAICESTERVGATESNGDELSLLQVDGSPLPRSRIGWTPR</sequence>
<proteinExistence type="predicted"/>
<evidence type="ECO:0000256" key="1">
    <source>
        <dbReference type="SAM" id="MobiDB-lite"/>
    </source>
</evidence>
<accession>Q89TJ1</accession>
<dbReference type="OrthoDB" id="8481998at2"/>
<dbReference type="EnsemblBacteria" id="BAC47214">
    <property type="protein sequence ID" value="BAC47214"/>
    <property type="gene ID" value="BAC47214"/>
</dbReference>
<name>Q89TJ1_BRADU</name>
<dbReference type="KEGG" id="bja:bll1949"/>
<evidence type="ECO:0000313" key="4">
    <source>
        <dbReference type="Proteomes" id="UP000002526"/>
    </source>
</evidence>